<feature type="domain" description="TOD1/MUCI70 glycosyltransferase-like" evidence="3">
    <location>
        <begin position="330"/>
        <end position="490"/>
    </location>
</feature>
<feature type="compositionally biased region" description="Basic residues" evidence="1">
    <location>
        <begin position="290"/>
        <end position="300"/>
    </location>
</feature>
<evidence type="ECO:0000313" key="4">
    <source>
        <dbReference type="EMBL" id="VAH93891.1"/>
    </source>
</evidence>
<organism evidence="4 5">
    <name type="scientific">Triticum turgidum subsp. durum</name>
    <name type="common">Durum wheat</name>
    <name type="synonym">Triticum durum</name>
    <dbReference type="NCBI Taxonomy" id="4567"/>
    <lineage>
        <taxon>Eukaryota</taxon>
        <taxon>Viridiplantae</taxon>
        <taxon>Streptophyta</taxon>
        <taxon>Embryophyta</taxon>
        <taxon>Tracheophyta</taxon>
        <taxon>Spermatophyta</taxon>
        <taxon>Magnoliopsida</taxon>
        <taxon>Liliopsida</taxon>
        <taxon>Poales</taxon>
        <taxon>Poaceae</taxon>
        <taxon>BOP clade</taxon>
        <taxon>Pooideae</taxon>
        <taxon>Triticodae</taxon>
        <taxon>Triticeae</taxon>
        <taxon>Triticinae</taxon>
        <taxon>Triticum</taxon>
    </lineage>
</organism>
<dbReference type="AlphaFoldDB" id="A0A9R0SG19"/>
<dbReference type="OMA" id="DQQLKCA"/>
<keyword evidence="2" id="KW-0472">Membrane</keyword>
<keyword evidence="2" id="KW-0812">Transmembrane</keyword>
<feature type="region of interest" description="Disordered" evidence="1">
    <location>
        <begin position="1"/>
        <end position="49"/>
    </location>
</feature>
<feature type="compositionally biased region" description="Basic and acidic residues" evidence="1">
    <location>
        <begin position="110"/>
        <end position="136"/>
    </location>
</feature>
<name>A0A9R0SG19_TRITD</name>
<accession>A0A9R0SG19</accession>
<feature type="compositionally biased region" description="Basic and acidic residues" evidence="1">
    <location>
        <begin position="160"/>
        <end position="178"/>
    </location>
</feature>
<evidence type="ECO:0000256" key="2">
    <source>
        <dbReference type="SAM" id="Phobius"/>
    </source>
</evidence>
<feature type="transmembrane region" description="Helical" evidence="2">
    <location>
        <begin position="48"/>
        <end position="67"/>
    </location>
</feature>
<keyword evidence="5" id="KW-1185">Reference proteome</keyword>
<dbReference type="Gramene" id="TRITD4Av1G169480.3">
    <property type="protein sequence ID" value="TRITD4Av1G169480.3"/>
    <property type="gene ID" value="TRITD4Av1G169480"/>
</dbReference>
<gene>
    <name evidence="4" type="ORF">TRITD_4Av1G169480</name>
</gene>
<feature type="compositionally biased region" description="Basic residues" evidence="1">
    <location>
        <begin position="29"/>
        <end position="48"/>
    </location>
</feature>
<dbReference type="Pfam" id="PF04765">
    <property type="entry name" value="TOD1_MUCI70"/>
    <property type="match status" value="1"/>
</dbReference>
<feature type="region of interest" description="Disordered" evidence="1">
    <location>
        <begin position="205"/>
        <end position="305"/>
    </location>
</feature>
<feature type="compositionally biased region" description="Basic and acidic residues" evidence="1">
    <location>
        <begin position="240"/>
        <end position="261"/>
    </location>
</feature>
<feature type="region of interest" description="Disordered" evidence="1">
    <location>
        <begin position="99"/>
        <end position="193"/>
    </location>
</feature>
<keyword evidence="2" id="KW-1133">Transmembrane helix</keyword>
<evidence type="ECO:0000256" key="1">
    <source>
        <dbReference type="SAM" id="MobiDB-lite"/>
    </source>
</evidence>
<dbReference type="Proteomes" id="UP000324705">
    <property type="component" value="Chromosome 4A"/>
</dbReference>
<feature type="compositionally biased region" description="Gly residues" evidence="1">
    <location>
        <begin position="7"/>
        <end position="19"/>
    </location>
</feature>
<dbReference type="EMBL" id="LT934117">
    <property type="protein sequence ID" value="VAH93891.1"/>
    <property type="molecule type" value="Genomic_DNA"/>
</dbReference>
<dbReference type="PANTHER" id="PTHR12956">
    <property type="entry name" value="ALKALINE CERAMIDASE-RELATED"/>
    <property type="match status" value="1"/>
</dbReference>
<evidence type="ECO:0000259" key="3">
    <source>
        <dbReference type="Pfam" id="PF04765"/>
    </source>
</evidence>
<dbReference type="InterPro" id="IPR048354">
    <property type="entry name" value="TOD1_MUCI70_glycTrfase_dom"/>
</dbReference>
<proteinExistence type="predicted"/>
<reference evidence="4 5" key="1">
    <citation type="submission" date="2017-09" db="EMBL/GenBank/DDBJ databases">
        <authorList>
            <consortium name="International Durum Wheat Genome Sequencing Consortium (IDWGSC)"/>
            <person name="Milanesi L."/>
        </authorList>
    </citation>
    <scope>NUCLEOTIDE SEQUENCE [LARGE SCALE GENOMIC DNA]</scope>
    <source>
        <strain evidence="5">cv. Svevo</strain>
    </source>
</reference>
<protein>
    <recommendedName>
        <fullName evidence="3">TOD1/MUCI70 glycosyltransferase-like domain-containing protein</fullName>
    </recommendedName>
</protein>
<sequence>MAQYRQSGGGFFDSRGGGAHHPLPDYHRAHPSKPSRIRRPGKPARRRSPAVAAAAAAVLLLAGVFILSRRLSRDPAEIGEDSGGGEGLPEWNRSKNWKELKFGHGGGGRSARDSRYWDQDDRRRDEDYSEDEKEKVSGAAGNTADAGGGSEKSVSSDPGIEEKGLTLDTKGGTDKEVPELAEGGKGGTLYNEGGRKELEQYEAASMGALGTGMREVDPDDEYDDGIDDPDDSQMHSAGRKLGDGIHENIGKEENAALERHMKAAGGRISDDSDAVNTNQKKASGTGDKKHGSKKKPKQKKSGSTCEMKFLNSTAQLVEPAKNEKFASFKLEYVEIEQKPAGSENWEPRFAGHQTLQEREESYVAHDQQLTCAFVKGPNGSSTGFDISEDDRKYMSKCRIAVSSCIFGNSDRLRTPFGKTITSLSKKTVCFAMFLDEVTLQTLLSEGQKMDSMGFIGVWKIILIKNMPYNDMRRVGKIPKLLAHRLFPSSR</sequence>
<feature type="compositionally biased region" description="Acidic residues" evidence="1">
    <location>
        <begin position="217"/>
        <end position="231"/>
    </location>
</feature>
<dbReference type="PANTHER" id="PTHR12956:SF24">
    <property type="entry name" value="TRANSMEMBRANE PROTEIN (DUF616)"/>
    <property type="match status" value="1"/>
</dbReference>
<dbReference type="InterPro" id="IPR006852">
    <property type="entry name" value="TOD1_MUCI70"/>
</dbReference>
<evidence type="ECO:0000313" key="5">
    <source>
        <dbReference type="Proteomes" id="UP000324705"/>
    </source>
</evidence>